<reference evidence="1" key="2">
    <citation type="journal article" date="2015" name="Fish Shellfish Immunol.">
        <title>Early steps in the European eel (Anguilla anguilla)-Vibrio vulnificus interaction in the gills: Role of the RtxA13 toxin.</title>
        <authorList>
            <person name="Callol A."/>
            <person name="Pajuelo D."/>
            <person name="Ebbesson L."/>
            <person name="Teles M."/>
            <person name="MacKenzie S."/>
            <person name="Amaro C."/>
        </authorList>
    </citation>
    <scope>NUCLEOTIDE SEQUENCE</scope>
</reference>
<dbReference type="AlphaFoldDB" id="A0A0E9RM21"/>
<evidence type="ECO:0000313" key="1">
    <source>
        <dbReference type="EMBL" id="JAH29847.1"/>
    </source>
</evidence>
<protein>
    <submittedName>
        <fullName evidence="1">Uncharacterized protein</fullName>
    </submittedName>
</protein>
<organism evidence="1">
    <name type="scientific">Anguilla anguilla</name>
    <name type="common">European freshwater eel</name>
    <name type="synonym">Muraena anguilla</name>
    <dbReference type="NCBI Taxonomy" id="7936"/>
    <lineage>
        <taxon>Eukaryota</taxon>
        <taxon>Metazoa</taxon>
        <taxon>Chordata</taxon>
        <taxon>Craniata</taxon>
        <taxon>Vertebrata</taxon>
        <taxon>Euteleostomi</taxon>
        <taxon>Actinopterygii</taxon>
        <taxon>Neopterygii</taxon>
        <taxon>Teleostei</taxon>
        <taxon>Anguilliformes</taxon>
        <taxon>Anguillidae</taxon>
        <taxon>Anguilla</taxon>
    </lineage>
</organism>
<dbReference type="EMBL" id="GBXM01078730">
    <property type="protein sequence ID" value="JAH29847.1"/>
    <property type="molecule type" value="Transcribed_RNA"/>
</dbReference>
<name>A0A0E9RM21_ANGAN</name>
<sequence>MCGRVSQERSEHLLRPQTTLPKSHCFKPCLTRRQKHHSADRKLKQTS</sequence>
<accession>A0A0E9RM21</accession>
<proteinExistence type="predicted"/>
<reference evidence="1" key="1">
    <citation type="submission" date="2014-11" db="EMBL/GenBank/DDBJ databases">
        <authorList>
            <person name="Amaro Gonzalez C."/>
        </authorList>
    </citation>
    <scope>NUCLEOTIDE SEQUENCE</scope>
</reference>